<evidence type="ECO:0000313" key="3">
    <source>
        <dbReference type="Proteomes" id="UP001289135"/>
    </source>
</evidence>
<name>A0AAE4VKI8_9RICK</name>
<organism evidence="2 3">
    <name type="scientific">Lyticum sinuosum</name>
    <dbReference type="NCBI Taxonomy" id="1332059"/>
    <lineage>
        <taxon>Bacteria</taxon>
        <taxon>Pseudomonadati</taxon>
        <taxon>Pseudomonadota</taxon>
        <taxon>Alphaproteobacteria</taxon>
        <taxon>Rickettsiales</taxon>
        <taxon>Lyticum</taxon>
    </lineage>
</organism>
<dbReference type="Proteomes" id="UP001289135">
    <property type="component" value="Unassembled WGS sequence"/>
</dbReference>
<dbReference type="EMBL" id="JARGYU010000003">
    <property type="protein sequence ID" value="MDZ5761502.1"/>
    <property type="molecule type" value="Genomic_DNA"/>
</dbReference>
<protein>
    <submittedName>
        <fullName evidence="2">Uncharacterized protein</fullName>
    </submittedName>
</protein>
<feature type="transmembrane region" description="Helical" evidence="1">
    <location>
        <begin position="38"/>
        <end position="63"/>
    </location>
</feature>
<dbReference type="AlphaFoldDB" id="A0AAE4VKI8"/>
<keyword evidence="3" id="KW-1185">Reference proteome</keyword>
<proteinExistence type="predicted"/>
<sequence>MKLIIKIINKIKRFFKKNLKKFDKYITNRNFNKKVENWIWMIILWIFGVFSIIIITLPIKLFFKLI</sequence>
<comment type="caution">
    <text evidence="2">The sequence shown here is derived from an EMBL/GenBank/DDBJ whole genome shotgun (WGS) entry which is preliminary data.</text>
</comment>
<keyword evidence="1" id="KW-0812">Transmembrane</keyword>
<keyword evidence="1" id="KW-1133">Transmembrane helix</keyword>
<reference evidence="2" key="1">
    <citation type="submission" date="2023-02" db="EMBL/GenBank/DDBJ databases">
        <title>Host association and intracellularity evolved multiple times independently in the Rickettsiales.</title>
        <authorList>
            <person name="Castelli M."/>
            <person name="Nardi T."/>
            <person name="Gammuto L."/>
            <person name="Bellinzona G."/>
            <person name="Sabaneyeva E."/>
            <person name="Potekhin A."/>
            <person name="Serra V."/>
            <person name="Petroni G."/>
            <person name="Sassera D."/>
        </authorList>
    </citation>
    <scope>NUCLEOTIDE SEQUENCE</scope>
    <source>
        <strain evidence="2">USBL-36I1</strain>
    </source>
</reference>
<gene>
    <name evidence="2" type="ORF">Lyticum_00683</name>
</gene>
<keyword evidence="1" id="KW-0472">Membrane</keyword>
<evidence type="ECO:0000313" key="2">
    <source>
        <dbReference type="EMBL" id="MDZ5761502.1"/>
    </source>
</evidence>
<accession>A0AAE4VKI8</accession>
<evidence type="ECO:0000256" key="1">
    <source>
        <dbReference type="SAM" id="Phobius"/>
    </source>
</evidence>